<dbReference type="SUPFAM" id="SSF51735">
    <property type="entry name" value="NAD(P)-binding Rossmann-fold domains"/>
    <property type="match status" value="1"/>
</dbReference>
<dbReference type="SMART" id="SM00829">
    <property type="entry name" value="PKS_ER"/>
    <property type="match status" value="1"/>
</dbReference>
<name>A0A1F7GF51_9BACT</name>
<dbReference type="PROSITE" id="PS01162">
    <property type="entry name" value="QOR_ZETA_CRYSTAL"/>
    <property type="match status" value="1"/>
</dbReference>
<dbReference type="GO" id="GO:0016491">
    <property type="term" value="F:oxidoreductase activity"/>
    <property type="evidence" value="ECO:0007669"/>
    <property type="project" value="UniProtKB-KW"/>
</dbReference>
<gene>
    <name evidence="3" type="ORF">A2774_05635</name>
</gene>
<keyword evidence="1" id="KW-0560">Oxidoreductase</keyword>
<dbReference type="GO" id="GO:0008270">
    <property type="term" value="F:zinc ion binding"/>
    <property type="evidence" value="ECO:0007669"/>
    <property type="project" value="InterPro"/>
</dbReference>
<dbReference type="Pfam" id="PF08240">
    <property type="entry name" value="ADH_N"/>
    <property type="match status" value="1"/>
</dbReference>
<evidence type="ECO:0000313" key="3">
    <source>
        <dbReference type="EMBL" id="OGK17496.1"/>
    </source>
</evidence>
<sequence>MRAVQINKYGRYDVLQINENVPIPKAGEGKVLVKVKAVSINPFDYKVRSGMYKEMMPVQFPSTVGGDFAGVVKEVGKNVGNFKVGDEVYGTAGVFSGGSGAFAEYAVARVSNVSLKPKNTSFEEAAALPLVGSSTVQALEDYIRLKKGDKILIQGGAGGIGHIAIQLAKTLGAYIATTVSADDIEFVKQLGADQIIDYKLEKFEEKVKDFNAVFDTVGGGVTNRSIQVVKKSGILVSMINQPDVKRSEALGIKAMRQGSKNNSRHLKRVAELVEAGKVKVNIAKIFSLDQAKEAFRYQEESSPRGKVVLRV</sequence>
<dbReference type="InterPro" id="IPR013154">
    <property type="entry name" value="ADH-like_N"/>
</dbReference>
<comment type="caution">
    <text evidence="3">The sequence shown here is derived from an EMBL/GenBank/DDBJ whole genome shotgun (WGS) entry which is preliminary data.</text>
</comment>
<dbReference type="Proteomes" id="UP000177208">
    <property type="component" value="Unassembled WGS sequence"/>
</dbReference>
<dbReference type="InterPro" id="IPR011032">
    <property type="entry name" value="GroES-like_sf"/>
</dbReference>
<evidence type="ECO:0000313" key="4">
    <source>
        <dbReference type="Proteomes" id="UP000177208"/>
    </source>
</evidence>
<dbReference type="PANTHER" id="PTHR11695:SF294">
    <property type="entry name" value="RETICULON-4-INTERACTING PROTEIN 1, MITOCHONDRIAL"/>
    <property type="match status" value="1"/>
</dbReference>
<reference evidence="3 4" key="1">
    <citation type="journal article" date="2016" name="Nat. Commun.">
        <title>Thousands of microbial genomes shed light on interconnected biogeochemical processes in an aquifer system.</title>
        <authorList>
            <person name="Anantharaman K."/>
            <person name="Brown C.T."/>
            <person name="Hug L.A."/>
            <person name="Sharon I."/>
            <person name="Castelle C.J."/>
            <person name="Probst A.J."/>
            <person name="Thomas B.C."/>
            <person name="Singh A."/>
            <person name="Wilkins M.J."/>
            <person name="Karaoz U."/>
            <person name="Brodie E.L."/>
            <person name="Williams K.H."/>
            <person name="Hubbard S.S."/>
            <person name="Banfield J.F."/>
        </authorList>
    </citation>
    <scope>NUCLEOTIDE SEQUENCE [LARGE SCALE GENOMIC DNA]</scope>
</reference>
<proteinExistence type="predicted"/>
<dbReference type="SUPFAM" id="SSF50129">
    <property type="entry name" value="GroES-like"/>
    <property type="match status" value="1"/>
</dbReference>
<dbReference type="PANTHER" id="PTHR11695">
    <property type="entry name" value="ALCOHOL DEHYDROGENASE RELATED"/>
    <property type="match status" value="1"/>
</dbReference>
<dbReference type="Pfam" id="PF13602">
    <property type="entry name" value="ADH_zinc_N_2"/>
    <property type="match status" value="1"/>
</dbReference>
<dbReference type="InterPro" id="IPR036291">
    <property type="entry name" value="NAD(P)-bd_dom_sf"/>
</dbReference>
<evidence type="ECO:0000256" key="1">
    <source>
        <dbReference type="ARBA" id="ARBA00023002"/>
    </source>
</evidence>
<accession>A0A1F7GF51</accession>
<dbReference type="Gene3D" id="3.40.50.720">
    <property type="entry name" value="NAD(P)-binding Rossmann-like Domain"/>
    <property type="match status" value="1"/>
</dbReference>
<dbReference type="EMBL" id="MFZG01000006">
    <property type="protein sequence ID" value="OGK17496.1"/>
    <property type="molecule type" value="Genomic_DNA"/>
</dbReference>
<dbReference type="InterPro" id="IPR020843">
    <property type="entry name" value="ER"/>
</dbReference>
<dbReference type="Gene3D" id="3.90.180.10">
    <property type="entry name" value="Medium-chain alcohol dehydrogenases, catalytic domain"/>
    <property type="match status" value="1"/>
</dbReference>
<protein>
    <recommendedName>
        <fullName evidence="2">Enoyl reductase (ER) domain-containing protein</fullName>
    </recommendedName>
</protein>
<dbReference type="InterPro" id="IPR050700">
    <property type="entry name" value="YIM1/Zinc_Alcohol_DH_Fams"/>
</dbReference>
<evidence type="ECO:0000259" key="2">
    <source>
        <dbReference type="SMART" id="SM00829"/>
    </source>
</evidence>
<dbReference type="InterPro" id="IPR002364">
    <property type="entry name" value="Quin_OxRdtase/zeta-crystal_CS"/>
</dbReference>
<organism evidence="3 4">
    <name type="scientific">Candidatus Roizmanbacteria bacterium RIFCSPHIGHO2_01_FULL_39_12c</name>
    <dbReference type="NCBI Taxonomy" id="1802031"/>
    <lineage>
        <taxon>Bacteria</taxon>
        <taxon>Candidatus Roizmaniibacteriota</taxon>
    </lineage>
</organism>
<feature type="domain" description="Enoyl reductase (ER)" evidence="2">
    <location>
        <begin position="10"/>
        <end position="309"/>
    </location>
</feature>
<dbReference type="AlphaFoldDB" id="A0A1F7GF51"/>
<dbReference type="CDD" id="cd05289">
    <property type="entry name" value="MDR_like_2"/>
    <property type="match status" value="1"/>
</dbReference>